<feature type="transmembrane region" description="Helical" evidence="2">
    <location>
        <begin position="275"/>
        <end position="293"/>
    </location>
</feature>
<feature type="transmembrane region" description="Helical" evidence="2">
    <location>
        <begin position="190"/>
        <end position="215"/>
    </location>
</feature>
<dbReference type="Proteomes" id="UP001595925">
    <property type="component" value="Unassembled WGS sequence"/>
</dbReference>
<dbReference type="AlphaFoldDB" id="A0ABD5QK24"/>
<keyword evidence="4" id="KW-1185">Reference proteome</keyword>
<feature type="transmembrane region" description="Helical" evidence="2">
    <location>
        <begin position="130"/>
        <end position="149"/>
    </location>
</feature>
<feature type="transmembrane region" description="Helical" evidence="2">
    <location>
        <begin position="161"/>
        <end position="178"/>
    </location>
</feature>
<gene>
    <name evidence="3" type="ORF">ACFPFO_20035</name>
</gene>
<evidence type="ECO:0000256" key="1">
    <source>
        <dbReference type="SAM" id="MobiDB-lite"/>
    </source>
</evidence>
<dbReference type="PANTHER" id="PTHR37308">
    <property type="entry name" value="INTEGRAL MEMBRANE PROTEIN"/>
    <property type="match status" value="1"/>
</dbReference>
<proteinExistence type="predicted"/>
<dbReference type="PANTHER" id="PTHR37308:SF1">
    <property type="entry name" value="POLYPRENYL-PHOSPHATE TRANSPORTER"/>
    <property type="match status" value="1"/>
</dbReference>
<reference evidence="3 4" key="1">
    <citation type="journal article" date="2019" name="Int. J. Syst. Evol. Microbiol.">
        <title>The Global Catalogue of Microorganisms (GCM) 10K type strain sequencing project: providing services to taxonomists for standard genome sequencing and annotation.</title>
        <authorList>
            <consortium name="The Broad Institute Genomics Platform"/>
            <consortium name="The Broad Institute Genome Sequencing Center for Infectious Disease"/>
            <person name="Wu L."/>
            <person name="Ma J."/>
        </authorList>
    </citation>
    <scope>NUCLEOTIDE SEQUENCE [LARGE SCALE GENOMIC DNA]</scope>
    <source>
        <strain evidence="3 4">CGMCC 1.15824</strain>
    </source>
</reference>
<evidence type="ECO:0000313" key="3">
    <source>
        <dbReference type="EMBL" id="MFC4990010.1"/>
    </source>
</evidence>
<feature type="transmembrane region" description="Helical" evidence="2">
    <location>
        <begin position="305"/>
        <end position="327"/>
    </location>
</feature>
<evidence type="ECO:0000256" key="2">
    <source>
        <dbReference type="SAM" id="Phobius"/>
    </source>
</evidence>
<dbReference type="Pfam" id="PF04018">
    <property type="entry name" value="VCA0040-like"/>
    <property type="match status" value="1"/>
</dbReference>
<keyword evidence="2" id="KW-1133">Transmembrane helix</keyword>
<feature type="region of interest" description="Disordered" evidence="1">
    <location>
        <begin position="1"/>
        <end position="25"/>
    </location>
</feature>
<name>A0ABD5QK24_9EURY</name>
<sequence>MSREPNGGEAPTAPESARQGAPSATADSFRGWLGIYLTGLCMGAADMVPGVSGGTIALVTGIYERLVTAIAALDPRVIAEFPAARTAAGRRRLRETFVGMDVPFLLVLGAGIGTAVLVLSRLLEAAFEEYLVLLSAFFFALMAASAAIIYRDVTLETPAQYAAGAVGIVIAFALSGAAESSGGGSLPFVALSGMIAISAMVLPGISGAAFLYVLGQYEYLVGSLNDFVDALAGLLVGGDVAAAVGPGTVVVAFMVGAVVGLLTMARVVKWALSRYRIATLAFLVGLMVGALRLPVEEAAAETTRVTPGLVAAIVAAGAIGAGAIVALDRYTGSLDYA</sequence>
<dbReference type="RefSeq" id="WP_224827690.1">
    <property type="nucleotide sequence ID" value="NZ_JAIVEF010000002.1"/>
</dbReference>
<accession>A0ABD5QK24</accession>
<protein>
    <submittedName>
        <fullName evidence="3">DUF368 domain-containing protein</fullName>
    </submittedName>
</protein>
<feature type="transmembrane region" description="Helical" evidence="2">
    <location>
        <begin position="250"/>
        <end position="268"/>
    </location>
</feature>
<dbReference type="EMBL" id="JBHSJG010000056">
    <property type="protein sequence ID" value="MFC4990010.1"/>
    <property type="molecule type" value="Genomic_DNA"/>
</dbReference>
<dbReference type="InterPro" id="IPR007163">
    <property type="entry name" value="VCA0040-like"/>
</dbReference>
<keyword evidence="2" id="KW-0472">Membrane</keyword>
<keyword evidence="2" id="KW-0812">Transmembrane</keyword>
<feature type="transmembrane region" description="Helical" evidence="2">
    <location>
        <begin position="97"/>
        <end position="118"/>
    </location>
</feature>
<organism evidence="3 4">
    <name type="scientific">Saliphagus infecundisoli</name>
    <dbReference type="NCBI Taxonomy" id="1849069"/>
    <lineage>
        <taxon>Archaea</taxon>
        <taxon>Methanobacteriati</taxon>
        <taxon>Methanobacteriota</taxon>
        <taxon>Stenosarchaea group</taxon>
        <taxon>Halobacteria</taxon>
        <taxon>Halobacteriales</taxon>
        <taxon>Natrialbaceae</taxon>
        <taxon>Saliphagus</taxon>
    </lineage>
</organism>
<evidence type="ECO:0000313" key="4">
    <source>
        <dbReference type="Proteomes" id="UP001595925"/>
    </source>
</evidence>
<comment type="caution">
    <text evidence="3">The sequence shown here is derived from an EMBL/GenBank/DDBJ whole genome shotgun (WGS) entry which is preliminary data.</text>
</comment>